<feature type="domain" description="Glyoxalase/fosfomycin resistance/dioxygenase" evidence="1">
    <location>
        <begin position="24"/>
        <end position="134"/>
    </location>
</feature>
<dbReference type="InterPro" id="IPR029068">
    <property type="entry name" value="Glyas_Bleomycin-R_OHBP_Dase"/>
</dbReference>
<organism evidence="2 3">
    <name type="scientific">Laccaria amethystina LaAM-08-1</name>
    <dbReference type="NCBI Taxonomy" id="1095629"/>
    <lineage>
        <taxon>Eukaryota</taxon>
        <taxon>Fungi</taxon>
        <taxon>Dikarya</taxon>
        <taxon>Basidiomycota</taxon>
        <taxon>Agaricomycotina</taxon>
        <taxon>Agaricomycetes</taxon>
        <taxon>Agaricomycetidae</taxon>
        <taxon>Agaricales</taxon>
        <taxon>Agaricineae</taxon>
        <taxon>Hydnangiaceae</taxon>
        <taxon>Laccaria</taxon>
    </lineage>
</organism>
<dbReference type="EMBL" id="KN838833">
    <property type="protein sequence ID" value="KIJ93628.1"/>
    <property type="molecule type" value="Genomic_DNA"/>
</dbReference>
<dbReference type="AlphaFoldDB" id="A0A0C9WXL1"/>
<sequence>MSNCNSAKTAWSPPSLGAPCFMSIPADDVPRAKSFYENVFDWTFKPSPDPTSYPEASFAMFYTPSPVLMGAIVKSGENSANTPGVGIDIYLLVNDIEGTFEKAKSAGGSVAMEKVADGNHTLRGKVADTEGNVIGVLKWLAC</sequence>
<name>A0A0C9WXL1_9AGAR</name>
<reference evidence="3" key="2">
    <citation type="submission" date="2015-01" db="EMBL/GenBank/DDBJ databases">
        <title>Evolutionary Origins and Diversification of the Mycorrhizal Mutualists.</title>
        <authorList>
            <consortium name="DOE Joint Genome Institute"/>
            <consortium name="Mycorrhizal Genomics Consortium"/>
            <person name="Kohler A."/>
            <person name="Kuo A."/>
            <person name="Nagy L.G."/>
            <person name="Floudas D."/>
            <person name="Copeland A."/>
            <person name="Barry K.W."/>
            <person name="Cichocki N."/>
            <person name="Veneault-Fourrey C."/>
            <person name="LaButti K."/>
            <person name="Lindquist E.A."/>
            <person name="Lipzen A."/>
            <person name="Lundell T."/>
            <person name="Morin E."/>
            <person name="Murat C."/>
            <person name="Riley R."/>
            <person name="Ohm R."/>
            <person name="Sun H."/>
            <person name="Tunlid A."/>
            <person name="Henrissat B."/>
            <person name="Grigoriev I.V."/>
            <person name="Hibbett D.S."/>
            <person name="Martin F."/>
        </authorList>
    </citation>
    <scope>NUCLEOTIDE SEQUENCE [LARGE SCALE GENOMIC DNA]</scope>
    <source>
        <strain evidence="3">LaAM-08-1</strain>
    </source>
</reference>
<evidence type="ECO:0000313" key="3">
    <source>
        <dbReference type="Proteomes" id="UP000054477"/>
    </source>
</evidence>
<dbReference type="SUPFAM" id="SSF54593">
    <property type="entry name" value="Glyoxalase/Bleomycin resistance protein/Dihydroxybiphenyl dioxygenase"/>
    <property type="match status" value="1"/>
</dbReference>
<dbReference type="Gene3D" id="3.10.180.10">
    <property type="entry name" value="2,3-Dihydroxybiphenyl 1,2-Dioxygenase, domain 1"/>
    <property type="match status" value="1"/>
</dbReference>
<dbReference type="InterPro" id="IPR004360">
    <property type="entry name" value="Glyas_Fos-R_dOase_dom"/>
</dbReference>
<dbReference type="STRING" id="1095629.A0A0C9WXL1"/>
<dbReference type="CDD" id="cd07247">
    <property type="entry name" value="SgaA_N_like"/>
    <property type="match status" value="1"/>
</dbReference>
<gene>
    <name evidence="2" type="ORF">K443DRAFT_12722</name>
</gene>
<proteinExistence type="predicted"/>
<dbReference type="InterPro" id="IPR052164">
    <property type="entry name" value="Anthracycline_SecMetBiosynth"/>
</dbReference>
<dbReference type="Pfam" id="PF00903">
    <property type="entry name" value="Glyoxalase"/>
    <property type="match status" value="1"/>
</dbReference>
<dbReference type="Proteomes" id="UP000054477">
    <property type="component" value="Unassembled WGS sequence"/>
</dbReference>
<evidence type="ECO:0000259" key="1">
    <source>
        <dbReference type="Pfam" id="PF00903"/>
    </source>
</evidence>
<reference evidence="2 3" key="1">
    <citation type="submission" date="2014-04" db="EMBL/GenBank/DDBJ databases">
        <authorList>
            <consortium name="DOE Joint Genome Institute"/>
            <person name="Kuo A."/>
            <person name="Kohler A."/>
            <person name="Nagy L.G."/>
            <person name="Floudas D."/>
            <person name="Copeland A."/>
            <person name="Barry K.W."/>
            <person name="Cichocki N."/>
            <person name="Veneault-Fourrey C."/>
            <person name="LaButti K."/>
            <person name="Lindquist E.A."/>
            <person name="Lipzen A."/>
            <person name="Lundell T."/>
            <person name="Morin E."/>
            <person name="Murat C."/>
            <person name="Sun H."/>
            <person name="Tunlid A."/>
            <person name="Henrissat B."/>
            <person name="Grigoriev I.V."/>
            <person name="Hibbett D.S."/>
            <person name="Martin F."/>
            <person name="Nordberg H.P."/>
            <person name="Cantor M.N."/>
            <person name="Hua S.X."/>
        </authorList>
    </citation>
    <scope>NUCLEOTIDE SEQUENCE [LARGE SCALE GENOMIC DNA]</scope>
    <source>
        <strain evidence="2 3">LaAM-08-1</strain>
    </source>
</reference>
<keyword evidence="3" id="KW-1185">Reference proteome</keyword>
<dbReference type="OrthoDB" id="447346at2759"/>
<accession>A0A0C9WXL1</accession>
<dbReference type="HOGENOM" id="CLU_127592_4_0_1"/>
<evidence type="ECO:0000313" key="2">
    <source>
        <dbReference type="EMBL" id="KIJ93628.1"/>
    </source>
</evidence>
<dbReference type="PANTHER" id="PTHR33993">
    <property type="entry name" value="GLYOXALASE-RELATED"/>
    <property type="match status" value="1"/>
</dbReference>
<protein>
    <recommendedName>
        <fullName evidence="1">Glyoxalase/fosfomycin resistance/dioxygenase domain-containing protein</fullName>
    </recommendedName>
</protein>